<dbReference type="EMBL" id="FJUY01000011">
    <property type="protein sequence ID" value="CZT21407.1"/>
    <property type="molecule type" value="Genomic_DNA"/>
</dbReference>
<keyword evidence="8" id="KW-1185">Reference proteome</keyword>
<dbReference type="GO" id="GO:0022857">
    <property type="term" value="F:transmembrane transporter activity"/>
    <property type="evidence" value="ECO:0007669"/>
    <property type="project" value="InterPro"/>
</dbReference>
<dbReference type="AlphaFoldDB" id="A0A2D3V9G8"/>
<feature type="transmembrane region" description="Helical" evidence="5">
    <location>
        <begin position="314"/>
        <end position="339"/>
    </location>
</feature>
<evidence type="ECO:0000256" key="1">
    <source>
        <dbReference type="ARBA" id="ARBA00004141"/>
    </source>
</evidence>
<name>A0A2D3V9G8_9PEZI</name>
<dbReference type="Gene3D" id="1.20.1250.20">
    <property type="entry name" value="MFS general substrate transporter like domains"/>
    <property type="match status" value="1"/>
</dbReference>
<evidence type="ECO:0000313" key="8">
    <source>
        <dbReference type="Proteomes" id="UP000225277"/>
    </source>
</evidence>
<dbReference type="InterPro" id="IPR036259">
    <property type="entry name" value="MFS_trans_sf"/>
</dbReference>
<dbReference type="Proteomes" id="UP000225277">
    <property type="component" value="Unassembled WGS sequence"/>
</dbReference>
<dbReference type="Pfam" id="PF07690">
    <property type="entry name" value="MFS_1"/>
    <property type="match status" value="1"/>
</dbReference>
<dbReference type="PANTHER" id="PTHR42718">
    <property type="entry name" value="MAJOR FACILITATOR SUPERFAMILY MULTIDRUG TRANSPORTER MFSC"/>
    <property type="match status" value="1"/>
</dbReference>
<evidence type="ECO:0000256" key="3">
    <source>
        <dbReference type="ARBA" id="ARBA00022989"/>
    </source>
</evidence>
<keyword evidence="4 5" id="KW-0472">Membrane</keyword>
<feature type="transmembrane region" description="Helical" evidence="5">
    <location>
        <begin position="178"/>
        <end position="202"/>
    </location>
</feature>
<dbReference type="PROSITE" id="PS50850">
    <property type="entry name" value="MFS"/>
    <property type="match status" value="1"/>
</dbReference>
<comment type="subcellular location">
    <subcellularLocation>
        <location evidence="1">Membrane</location>
        <topology evidence="1">Multi-pass membrane protein</topology>
    </subcellularLocation>
</comment>
<gene>
    <name evidence="7" type="ORF">RCC_07270</name>
</gene>
<evidence type="ECO:0000256" key="4">
    <source>
        <dbReference type="ARBA" id="ARBA00023136"/>
    </source>
</evidence>
<sequence length="358" mass="38373">MAFALFGSCAPGGALIGYAFAAMFAELAWWPWAFFSFGIALFCIALAAQLAIPDPQDEKPGLKGKDLMGAIWELDLLGAVIGITALILFNFAWNQAPLGGVGWSSPYIIVCLILGLLLAPLFFWIETRVARNPLLPLEVFTSSNGFVLACVACGWASFGIWVFYIWQILTEIRGASPLLVTAYLSPLALSGIVAAVSTGALLHKMKPAWIMIIALCAFMTSSTLTATLPPHQTYWAQIFVCTLIAPFGMDMSFPSATLVISDSVAKRHQGVAASLVNTVVNYSISMGLGFAGTVEVHVNRGGTTLDNQLLGFRGALYLGIGLAALGVLIAIIFLAKSYLNDHRERKRSEKQTSADIDA</sequence>
<evidence type="ECO:0000256" key="2">
    <source>
        <dbReference type="ARBA" id="ARBA00022692"/>
    </source>
</evidence>
<feature type="transmembrane region" description="Helical" evidence="5">
    <location>
        <begin position="31"/>
        <end position="53"/>
    </location>
</feature>
<proteinExistence type="predicted"/>
<accession>A0A2D3V9G8</accession>
<keyword evidence="2 5" id="KW-0812">Transmembrane</keyword>
<evidence type="ECO:0000256" key="5">
    <source>
        <dbReference type="SAM" id="Phobius"/>
    </source>
</evidence>
<dbReference type="OrthoDB" id="2428527at2759"/>
<feature type="transmembrane region" description="Helical" evidence="5">
    <location>
        <begin position="74"/>
        <end position="93"/>
    </location>
</feature>
<reference evidence="7 8" key="1">
    <citation type="submission" date="2016-03" db="EMBL/GenBank/DDBJ databases">
        <authorList>
            <person name="Ploux O."/>
        </authorList>
    </citation>
    <scope>NUCLEOTIDE SEQUENCE [LARGE SCALE GENOMIC DNA]</scope>
    <source>
        <strain evidence="7 8">URUG2</strain>
    </source>
</reference>
<dbReference type="PANTHER" id="PTHR42718:SF1">
    <property type="entry name" value="LOW AFFINITY AMMONIUM TRANSPORTER"/>
    <property type="match status" value="1"/>
</dbReference>
<dbReference type="InterPro" id="IPR011701">
    <property type="entry name" value="MFS"/>
</dbReference>
<feature type="transmembrane region" description="Helical" evidence="5">
    <location>
        <begin position="272"/>
        <end position="294"/>
    </location>
</feature>
<dbReference type="InterPro" id="IPR020846">
    <property type="entry name" value="MFS_dom"/>
</dbReference>
<dbReference type="SUPFAM" id="SSF103473">
    <property type="entry name" value="MFS general substrate transporter"/>
    <property type="match status" value="2"/>
</dbReference>
<evidence type="ECO:0000313" key="7">
    <source>
        <dbReference type="EMBL" id="CZT21407.1"/>
    </source>
</evidence>
<feature type="transmembrane region" description="Helical" evidence="5">
    <location>
        <begin position="105"/>
        <end position="125"/>
    </location>
</feature>
<dbReference type="RefSeq" id="XP_023628296.1">
    <property type="nucleotide sequence ID" value="XM_023772528.1"/>
</dbReference>
<dbReference type="GO" id="GO:0016020">
    <property type="term" value="C:membrane"/>
    <property type="evidence" value="ECO:0007669"/>
    <property type="project" value="UniProtKB-SubCell"/>
</dbReference>
<feature type="transmembrane region" description="Helical" evidence="5">
    <location>
        <begin position="146"/>
        <end position="166"/>
    </location>
</feature>
<keyword evidence="3 5" id="KW-1133">Transmembrane helix</keyword>
<protein>
    <submittedName>
        <fullName evidence="7">Related to aminotriazole resistance protein</fullName>
    </submittedName>
</protein>
<dbReference type="GeneID" id="35602389"/>
<evidence type="ECO:0000259" key="6">
    <source>
        <dbReference type="PROSITE" id="PS50850"/>
    </source>
</evidence>
<organism evidence="7 8">
    <name type="scientific">Ramularia collo-cygni</name>
    <dbReference type="NCBI Taxonomy" id="112498"/>
    <lineage>
        <taxon>Eukaryota</taxon>
        <taxon>Fungi</taxon>
        <taxon>Dikarya</taxon>
        <taxon>Ascomycota</taxon>
        <taxon>Pezizomycotina</taxon>
        <taxon>Dothideomycetes</taxon>
        <taxon>Dothideomycetidae</taxon>
        <taxon>Mycosphaerellales</taxon>
        <taxon>Mycosphaerellaceae</taxon>
        <taxon>Ramularia</taxon>
    </lineage>
</organism>
<feature type="domain" description="Major facilitator superfamily (MFS) profile" evidence="6">
    <location>
        <begin position="112"/>
        <end position="358"/>
    </location>
</feature>
<feature type="transmembrane region" description="Helical" evidence="5">
    <location>
        <begin position="209"/>
        <end position="228"/>
    </location>
</feature>
<feature type="transmembrane region" description="Helical" evidence="5">
    <location>
        <begin position="234"/>
        <end position="260"/>
    </location>
</feature>